<dbReference type="Pfam" id="PF01830">
    <property type="entry name" value="Peptidase_C7"/>
    <property type="match status" value="1"/>
</dbReference>
<dbReference type="GO" id="GO:0006508">
    <property type="term" value="P:proteolysis"/>
    <property type="evidence" value="ECO:0007669"/>
    <property type="project" value="InterPro"/>
</dbReference>
<proteinExistence type="predicted"/>
<dbReference type="SUPFAM" id="SSF52540">
    <property type="entry name" value="P-loop containing nucleoside triphosphate hydrolases"/>
    <property type="match status" value="1"/>
</dbReference>
<dbReference type="EMBL" id="AF276810">
    <property type="protein sequence ID" value="AAF87739.1"/>
    <property type="molecule type" value="Genomic_RNA"/>
</dbReference>
<dbReference type="GO" id="GO:0004197">
    <property type="term" value="F:cysteine-type endopeptidase activity"/>
    <property type="evidence" value="ECO:0007669"/>
    <property type="project" value="InterPro"/>
</dbReference>
<feature type="domain" description="Peptidase C7" evidence="2">
    <location>
        <begin position="67"/>
        <end position="292"/>
    </location>
</feature>
<dbReference type="Gene3D" id="3.40.50.300">
    <property type="entry name" value="P-loop containing nucleotide triphosphate hydrolases"/>
    <property type="match status" value="1"/>
</dbReference>
<protein>
    <submittedName>
        <fullName evidence="3">Papain-like cis-acting proteinase</fullName>
    </submittedName>
</protein>
<accession>Q9IF58</accession>
<dbReference type="InterPro" id="IPR002704">
    <property type="entry name" value="Peptidase_C7_dom"/>
</dbReference>
<name>Q9IF58_9VIRU</name>
<sequence>MREKHQNNQPGSGSSRSGRDTSVNKVAPTRSGSVPDDTRVIAQSRPSTSSGDKKKSVGDDGFIPTLLDCTSYGGARVGGEPPLAKFTENPCYPVPLGEQLKLSPDFTVCRCQVHIRPASYCLTDLKGCALKQVGNHPVIQAAAKKQNTFCHVSEDVRRLDRNFVELVCNSFPNQPAFSVFEGNPLANRLASSHSADVKDFGMGYCALSVLRPTLRWRSARVLGPDCLLGDFDKVFNWAGLKQFKAMTFVEVYRGFYHLVTVPGAKGVDLEAGENLKNEISKILEKNPDARVGTGSDVDDGTYLPPGYFEEVSPEDGYFEERDFPLDLCMEVLFSPSYLERAREWVDARPKFGQDVHQAARDFNAGYIWPTPGTGEREEQGTSTGWTGIDHADSVCSVQEALLEEKTPMVTGVPGAGKSTDFIISLKRKYRTVIVACPRQILVKNNPVAETKLYAGCEDNLTTGCINFGTASYLRRMLADLPEGTVLCLDDFHEMDEDSLWLLDRYRGQCVVITATPDFCGSQRFSEVRLSKGRNSAWTIQDDFRDTPGKLEDGWNCLMESAKTNDRVRMIVPRIQDVETCKRHAAQLVTNKRVCGLYRGQNTVTKADWYFATSIVDAGLTIPGLTKIIVLGWSLGYKHDKFIIRPSSRNIFAQRRGRTGRTCAGQYIRLVKGYDDSNWDFSTPFQCNSWSTAQKWDPNFRRGKCRTPGMIEALPGGYESVFGESDWSMVLYAVFMYDARLDANRARASYQAMRKFPERKEFSHLTGRIENFHFDDLFMVEDKLKRFQLPGQNGDFWSWDLHSCVQVDFEQNAHLIY</sequence>
<reference evidence="3" key="1">
    <citation type="submission" date="2000-06" db="EMBL/GenBank/DDBJ databases">
        <title>Satellite and defective RNAs of Cryphonectria hypovirus 3-Grand Haven 2, a virus species in the family Hypoviridae with a single open reading frame.</title>
        <authorList>
            <person name="Hillman B.I."/>
            <person name="Foglia R."/>
            <person name="Yuan W."/>
        </authorList>
    </citation>
    <scope>NUCLEOTIDE SEQUENCE</scope>
    <source>
        <strain evidence="3">Grand Haven 2</strain>
    </source>
</reference>
<feature type="region of interest" description="Disordered" evidence="1">
    <location>
        <begin position="1"/>
        <end position="59"/>
    </location>
</feature>
<evidence type="ECO:0000256" key="1">
    <source>
        <dbReference type="SAM" id="MobiDB-lite"/>
    </source>
</evidence>
<dbReference type="PROSITE" id="PS51877">
    <property type="entry name" value="HAV_P29_PRO"/>
    <property type="match status" value="1"/>
</dbReference>
<organism evidence="3">
    <name type="scientific">Cryphonectria hypovirus 3</name>
    <dbReference type="NCBI Taxonomy" id="106962"/>
    <lineage>
        <taxon>Viruses</taxon>
        <taxon>Riboviria</taxon>
        <taxon>Orthornavirae</taxon>
        <taxon>Pisuviricota</taxon>
        <taxon>Duplopiviricetes</taxon>
        <taxon>Durnavirales</taxon>
        <taxon>Hypoviridae</taxon>
        <taxon>Betahypovirus</taxon>
        <taxon>Betahypovirus cryphonectriae</taxon>
    </lineage>
</organism>
<feature type="region of interest" description="Disordered" evidence="1">
    <location>
        <begin position="366"/>
        <end position="385"/>
    </location>
</feature>
<evidence type="ECO:0000313" key="3">
    <source>
        <dbReference type="EMBL" id="AAF87739.1"/>
    </source>
</evidence>
<evidence type="ECO:0000259" key="2">
    <source>
        <dbReference type="PROSITE" id="PS51877"/>
    </source>
</evidence>
<dbReference type="InterPro" id="IPR027417">
    <property type="entry name" value="P-loop_NTPase"/>
</dbReference>